<proteinExistence type="predicted"/>
<dbReference type="Proteomes" id="UP001230188">
    <property type="component" value="Unassembled WGS sequence"/>
</dbReference>
<name>A0AAD7UP64_9STRA</name>
<reference evidence="2" key="1">
    <citation type="submission" date="2023-01" db="EMBL/GenBank/DDBJ databases">
        <title>Metagenome sequencing of chrysophaentin producing Chrysophaeum taylorii.</title>
        <authorList>
            <person name="Davison J."/>
            <person name="Bewley C."/>
        </authorList>
    </citation>
    <scope>NUCLEOTIDE SEQUENCE</scope>
    <source>
        <strain evidence="2">NIES-1699</strain>
    </source>
</reference>
<dbReference type="EMBL" id="JAQMWT010000021">
    <property type="protein sequence ID" value="KAJ8613807.1"/>
    <property type="molecule type" value="Genomic_DNA"/>
</dbReference>
<evidence type="ECO:0000256" key="1">
    <source>
        <dbReference type="SAM" id="MobiDB-lite"/>
    </source>
</evidence>
<feature type="compositionally biased region" description="Low complexity" evidence="1">
    <location>
        <begin position="1299"/>
        <end position="1315"/>
    </location>
</feature>
<feature type="compositionally biased region" description="Pro residues" evidence="1">
    <location>
        <begin position="1346"/>
        <end position="1391"/>
    </location>
</feature>
<accession>A0AAD7UP64</accession>
<dbReference type="GO" id="GO:0030833">
    <property type="term" value="P:regulation of actin filament polymerization"/>
    <property type="evidence" value="ECO:0007669"/>
    <property type="project" value="InterPro"/>
</dbReference>
<feature type="compositionally biased region" description="Pro residues" evidence="1">
    <location>
        <begin position="1445"/>
        <end position="1481"/>
    </location>
</feature>
<comment type="caution">
    <text evidence="2">The sequence shown here is derived from an EMBL/GenBank/DDBJ whole genome shotgun (WGS) entry which is preliminary data.</text>
</comment>
<gene>
    <name evidence="2" type="ORF">CTAYLR_004917</name>
</gene>
<sequence length="1512" mass="168681">MEVLREMTAETGGVMCEEAARLSKADFTDNVPNLQCQSMALEFGIRSGANSISYQDHVGLDTSFGPEIKATAEVESLLAEGAEHIYMLYTFRSVGRAVPMAPGNELNMKTFEVLLPQIAKIRRLMDFQEKGIVIIERCMKSLVTPEARARVVPDGYYDAITKVIDLLQKLDNLKDMKASLTTDFSRYNRVLQALRAELPNGDQLAQEKHRLQLFLSNFQYPKSLIFQNLRDVLKKIPGHEEVLIEMLQQNIDFIENERYLTPDEKYRLIRSLPHLMLLIDGSTNVFKDKRIALKPLQAIFRAYPVVPEYGDMSMTMLVILRRATHWDASMEKTWEDKKIASRYSLLTHWPDIKVKYFEFLSKFSKTTTELATYKFCKGLSATTYAKFVSRLASDGFKMLQTWTCLVLEAYHWKLTHPAAQGSPYEAAVKNNYNARERGVLVDVISMIKSLASELASAEAAVAPYVRLHVHHEVQQFVAGELLPPLHRAHKRNRAIIEPLLKLRRLVADWPDKVEPDDYVKYSRQDGRVEAKHPVRVVGPSPTQLQLMRTMVRSMYDQRNQLKVGYFSKKDLEKEDINLMETFYNESLAFQYLLNYSDTLRANSDLGDLWYREFYLELSGQIQFPIELSLPWILTEHIIRHQAEAMPLVENILYTMDAYNDAAHRALYVLNQRFLYDEIEAELNLVFDQLVFLVADYAYSHHKDNAAARQLDEPYVERLRQSRKAQKKLVDPPARRLGIPLAQRRVQLLGRVIDLNVLIAQHVNAKLYKDVEFCLKKFEACDLSTIVDYERALRVVEATRDSLAEHLELDPFAVIVAEIDEAVGPSAFAGRAMMHVLGSLVTDVVPNYSYNAATRRFVRSPAVFKPLDRPKAPKADHQHLGFGARCQRAYDMANKLHRGFVGVQHSRSVVQVLGSSAVPLLVNNLLANLGEKLEISKAYLDAITEGLPPCKLPKSMYGLAGVYGVFDALLKPILAYQDLKPEVFQALKEIGNTLLFIRDLSDVLDRQDLERLVHAAPYVDPLTPILSAKVSDDAPPPARRAAVDAVATPPPLVAAANAVAKHATLVSPQEIADLAQTAAALHSGVLCDRSVVPPPPRRSRAPRTSLFHGAVKQLATFVEPLRPSWANSAPANGVIDLEATSDFHRLWSALSFLFGVQPGKYDDDDEKKTLAVHDDAQFGHGFFVAGASLIHVLGQKSQFDALDFTNHVLRVRLYEQNSITKSPGVGADASLDQDAENFARLKIKHRRVFEAAFDMFKATAPDLEPPPLDVPFRAPRSDDDVEGTKTLGRQQTIAIQKIDSPGPSIKTSPTTTKSPMTPSPPPPPKLPRPPSPDDDDDDRRPKSSFSSPPPPPPPMPSTTKPLPKPPPPMPSSKPPPPEDQEQPKPPPPPPMPTTSASIPPMPKPPPPMPLKAAAKPPPPMPNNNKPRDDDDHNDVDDTRGGYDAPKPSPPRPSSKPPPPMPQTAKPKPPPPAAKKKPPPPPKATTKGAASPVPSGGPKPALPFLAGINQMRQD</sequence>
<keyword evidence="3" id="KW-1185">Reference proteome</keyword>
<evidence type="ECO:0000313" key="3">
    <source>
        <dbReference type="Proteomes" id="UP001230188"/>
    </source>
</evidence>
<dbReference type="Pfam" id="PF05994">
    <property type="entry name" value="FragX_IP"/>
    <property type="match status" value="1"/>
</dbReference>
<dbReference type="GO" id="GO:0031267">
    <property type="term" value="F:small GTPase binding"/>
    <property type="evidence" value="ECO:0007669"/>
    <property type="project" value="InterPro"/>
</dbReference>
<dbReference type="InterPro" id="IPR008081">
    <property type="entry name" value="Cytoplasmic_FMR1-int"/>
</dbReference>
<feature type="region of interest" description="Disordered" evidence="1">
    <location>
        <begin position="1258"/>
        <end position="1512"/>
    </location>
</feature>
<feature type="compositionally biased region" description="Basic and acidic residues" evidence="1">
    <location>
        <begin position="1424"/>
        <end position="1439"/>
    </location>
</feature>
<dbReference type="PRINTS" id="PR01698">
    <property type="entry name" value="CYTOFMRPINTP"/>
</dbReference>
<dbReference type="PANTHER" id="PTHR12195">
    <property type="entry name" value="CYTOPLASMIC FMR1-INTERACTING PROTEIN-RELATED"/>
    <property type="match status" value="1"/>
</dbReference>
<feature type="compositionally biased region" description="Pro residues" evidence="1">
    <location>
        <begin position="1398"/>
        <end position="1420"/>
    </location>
</feature>
<evidence type="ECO:0000313" key="2">
    <source>
        <dbReference type="EMBL" id="KAJ8613807.1"/>
    </source>
</evidence>
<feature type="compositionally biased region" description="Pro residues" evidence="1">
    <location>
        <begin position="1316"/>
        <end position="1329"/>
    </location>
</feature>
<protein>
    <submittedName>
        <fullName evidence="2">Uncharacterized protein</fullName>
    </submittedName>
</protein>
<organism evidence="2 3">
    <name type="scientific">Chrysophaeum taylorii</name>
    <dbReference type="NCBI Taxonomy" id="2483200"/>
    <lineage>
        <taxon>Eukaryota</taxon>
        <taxon>Sar</taxon>
        <taxon>Stramenopiles</taxon>
        <taxon>Ochrophyta</taxon>
        <taxon>Pelagophyceae</taxon>
        <taxon>Pelagomonadales</taxon>
        <taxon>Pelagomonadaceae</taxon>
        <taxon>Chrysophaeum</taxon>
    </lineage>
</organism>